<evidence type="ECO:0000313" key="1">
    <source>
        <dbReference type="EMBL" id="MFB2838671.1"/>
    </source>
</evidence>
<accession>A0ABV4WUA2</accession>
<dbReference type="EMBL" id="JBHFNT010000268">
    <property type="protein sequence ID" value="MFB2838671.1"/>
    <property type="molecule type" value="Genomic_DNA"/>
</dbReference>
<dbReference type="Pfam" id="PF01724">
    <property type="entry name" value="DUF29"/>
    <property type="match status" value="1"/>
</dbReference>
<organism evidence="1 2">
    <name type="scientific">Floridaenema evergladense BLCC-F167</name>
    <dbReference type="NCBI Taxonomy" id="3153639"/>
    <lineage>
        <taxon>Bacteria</taxon>
        <taxon>Bacillati</taxon>
        <taxon>Cyanobacteriota</taxon>
        <taxon>Cyanophyceae</taxon>
        <taxon>Oscillatoriophycideae</taxon>
        <taxon>Aerosakkonematales</taxon>
        <taxon>Aerosakkonemataceae</taxon>
        <taxon>Floridanema</taxon>
        <taxon>Floridanema evergladense</taxon>
    </lineage>
</organism>
<dbReference type="InterPro" id="IPR002636">
    <property type="entry name" value="DUF29"/>
</dbReference>
<keyword evidence="2" id="KW-1185">Reference proteome</keyword>
<gene>
    <name evidence="1" type="ORF">ACE1CA_29630</name>
</gene>
<dbReference type="PANTHER" id="PTHR34235">
    <property type="entry name" value="SLR1203 PROTEIN-RELATED"/>
    <property type="match status" value="1"/>
</dbReference>
<dbReference type="RefSeq" id="WP_413280974.1">
    <property type="nucleotide sequence ID" value="NZ_JBHFNT010000268.1"/>
</dbReference>
<dbReference type="Gene3D" id="1.20.1220.20">
    <property type="entry name" value="Uncharcterised protein PF01724"/>
    <property type="match status" value="1"/>
</dbReference>
<proteinExistence type="predicted"/>
<name>A0ABV4WUA2_9CYAN</name>
<reference evidence="1 2" key="1">
    <citation type="submission" date="2024-09" db="EMBL/GenBank/DDBJ databases">
        <title>Floridaenema gen nov. (Aerosakkonemataceae, Aerosakkonematales ord. nov., Cyanobacteria) from benthic tropical and subtropical fresh waters, with the description of four new species.</title>
        <authorList>
            <person name="Moretto J.A."/>
            <person name="Berthold D.E."/>
            <person name="Lefler F.W."/>
            <person name="Huang I.-S."/>
            <person name="Laughinghouse H. IV."/>
        </authorList>
    </citation>
    <scope>NUCLEOTIDE SEQUENCE [LARGE SCALE GENOMIC DNA]</scope>
    <source>
        <strain evidence="1 2">BLCC-F167</strain>
    </source>
</reference>
<comment type="caution">
    <text evidence="1">The sequence shown here is derived from an EMBL/GenBank/DDBJ whole genome shotgun (WGS) entry which is preliminary data.</text>
</comment>
<dbReference type="Proteomes" id="UP001576780">
    <property type="component" value="Unassembled WGS sequence"/>
</dbReference>
<evidence type="ECO:0000313" key="2">
    <source>
        <dbReference type="Proteomes" id="UP001576780"/>
    </source>
</evidence>
<protein>
    <submittedName>
        <fullName evidence="1">DUF29 domain-containing protein</fullName>
    </submittedName>
</protein>
<sequence length="158" mass="18724">MNLPLTDLYETDFYAWTQKQADLLRQRDLNNLDLENLIEEIESLGKQDKRELVSHLKILIAHLLKWEFQPTHRSRSWVFTIREQREEIEDLLERSPSLKPYLSEAIEKAYKRAITLAAKETGMKLREFPSLVHYTWEAIENSDFLPGIHLDSDEDLLD</sequence>